<dbReference type="AlphaFoldDB" id="A0AAV6L2X9"/>
<sequence>MTYSSETGSWKASGVPLAAKYKTHYDAGVYWNGAVNWFSSWGIGDSMYYNVDDEQLGNIPLPPIPEGKDWHNREFRHYGESRGHLHLVEAYDRTHRVDVYELERDYSGWFSKFSLDLDAVGVPRDTRFNSFGILCVVRMERDEESLLVLHVPGKILRCTILGDGTLNKICDVAILSRTASAIVSSSSPEEVKSGGVLTASLETNNPIDAAAVQSPCWELDDWELRRELGVA</sequence>
<proteinExistence type="predicted"/>
<evidence type="ECO:0000313" key="1">
    <source>
        <dbReference type="EMBL" id="KAG5558297.1"/>
    </source>
</evidence>
<keyword evidence="2" id="KW-1185">Reference proteome</keyword>
<dbReference type="PANTHER" id="PTHR35546:SF115">
    <property type="entry name" value="F-BOX DOMAIN-CONTAINING PROTEIN"/>
    <property type="match status" value="1"/>
</dbReference>
<accession>A0AAV6L2X9</accession>
<protein>
    <submittedName>
        <fullName evidence="1">Uncharacterized protein</fullName>
    </submittedName>
</protein>
<name>A0AAV6L2X9_9ERIC</name>
<evidence type="ECO:0000313" key="2">
    <source>
        <dbReference type="Proteomes" id="UP000823749"/>
    </source>
</evidence>
<dbReference type="PANTHER" id="PTHR35546">
    <property type="entry name" value="F-BOX PROTEIN INTERACTION DOMAIN PROTEIN-RELATED"/>
    <property type="match status" value="1"/>
</dbReference>
<organism evidence="1 2">
    <name type="scientific">Rhododendron griersonianum</name>
    <dbReference type="NCBI Taxonomy" id="479676"/>
    <lineage>
        <taxon>Eukaryota</taxon>
        <taxon>Viridiplantae</taxon>
        <taxon>Streptophyta</taxon>
        <taxon>Embryophyta</taxon>
        <taxon>Tracheophyta</taxon>
        <taxon>Spermatophyta</taxon>
        <taxon>Magnoliopsida</taxon>
        <taxon>eudicotyledons</taxon>
        <taxon>Gunneridae</taxon>
        <taxon>Pentapetalae</taxon>
        <taxon>asterids</taxon>
        <taxon>Ericales</taxon>
        <taxon>Ericaceae</taxon>
        <taxon>Ericoideae</taxon>
        <taxon>Rhodoreae</taxon>
        <taxon>Rhododendron</taxon>
    </lineage>
</organism>
<comment type="caution">
    <text evidence="1">The sequence shown here is derived from an EMBL/GenBank/DDBJ whole genome shotgun (WGS) entry which is preliminary data.</text>
</comment>
<dbReference type="EMBL" id="JACTNZ010000003">
    <property type="protein sequence ID" value="KAG5558297.1"/>
    <property type="molecule type" value="Genomic_DNA"/>
</dbReference>
<dbReference type="InterPro" id="IPR055290">
    <property type="entry name" value="At3g26010-like"/>
</dbReference>
<gene>
    <name evidence="1" type="ORF">RHGRI_008278</name>
</gene>
<dbReference type="Proteomes" id="UP000823749">
    <property type="component" value="Chromosome 3"/>
</dbReference>
<reference evidence="1" key="1">
    <citation type="submission" date="2020-08" db="EMBL/GenBank/DDBJ databases">
        <title>Plant Genome Project.</title>
        <authorList>
            <person name="Zhang R.-G."/>
        </authorList>
    </citation>
    <scope>NUCLEOTIDE SEQUENCE</scope>
    <source>
        <strain evidence="1">WSP0</strain>
        <tissue evidence="1">Leaf</tissue>
    </source>
</reference>